<dbReference type="CDD" id="cd11377">
    <property type="entry name" value="Pro-peptidase_S53"/>
    <property type="match status" value="1"/>
</dbReference>
<evidence type="ECO:0000256" key="8">
    <source>
        <dbReference type="PROSITE-ProRule" id="PRU01032"/>
    </source>
</evidence>
<dbReference type="GO" id="GO:0006508">
    <property type="term" value="P:proteolysis"/>
    <property type="evidence" value="ECO:0007669"/>
    <property type="project" value="UniProtKB-KW"/>
</dbReference>
<keyword evidence="5 8" id="KW-0720">Serine protease</keyword>
<feature type="binding site" evidence="8">
    <location>
        <position position="542"/>
    </location>
    <ligand>
        <name>Ca(2+)</name>
        <dbReference type="ChEBI" id="CHEBI:29108"/>
    </ligand>
</feature>
<keyword evidence="12" id="KW-1185">Reference proteome</keyword>
<dbReference type="PANTHER" id="PTHR14218:SF15">
    <property type="entry name" value="TRIPEPTIDYL-PEPTIDASE 1"/>
    <property type="match status" value="1"/>
</dbReference>
<feature type="active site" description="Charge relay system" evidence="8">
    <location>
        <position position="497"/>
    </location>
</feature>
<dbReference type="SUPFAM" id="SSF52743">
    <property type="entry name" value="Subtilisin-like"/>
    <property type="match status" value="1"/>
</dbReference>
<feature type="binding site" evidence="8">
    <location>
        <position position="562"/>
    </location>
    <ligand>
        <name>Ca(2+)</name>
        <dbReference type="ChEBI" id="CHEBI:29108"/>
    </ligand>
</feature>
<evidence type="ECO:0000313" key="12">
    <source>
        <dbReference type="Proteomes" id="UP000039046"/>
    </source>
</evidence>
<dbReference type="GO" id="GO:0046872">
    <property type="term" value="F:metal ion binding"/>
    <property type="evidence" value="ECO:0007669"/>
    <property type="project" value="UniProtKB-UniRule"/>
</dbReference>
<dbReference type="Gene3D" id="3.40.50.200">
    <property type="entry name" value="Peptidase S8/S53 domain"/>
    <property type="match status" value="1"/>
</dbReference>
<dbReference type="SMART" id="SM00944">
    <property type="entry name" value="Pro-kuma_activ"/>
    <property type="match status" value="1"/>
</dbReference>
<evidence type="ECO:0000313" key="11">
    <source>
        <dbReference type="EMBL" id="CEJ92336.1"/>
    </source>
</evidence>
<comment type="cofactor">
    <cofactor evidence="8">
        <name>Ca(2+)</name>
        <dbReference type="ChEBI" id="CHEBI:29108"/>
    </cofactor>
    <text evidence="8">Binds 1 Ca(2+) ion per subunit.</text>
</comment>
<evidence type="ECO:0000256" key="6">
    <source>
        <dbReference type="ARBA" id="ARBA00022837"/>
    </source>
</evidence>
<sequence length="581" mass="61700">MPSALPGFLILATATGMAMAAPGLDSATANLLGPHRILEEITAPASWLTVGNPSPSSIMKMQIGLKQKNIEGLLAKLNDISDHESPNYGKWLSKEEVEAFTAPDKGVAEKVLGWLKSAGIPLSAISQPTPDWIHFDVSVDKVEELLKTKYHLFKQEATGRTITRTTQYQVPQSLLAIIDTIQPTINFAAKRPEQPVAKAALSDATTRQGQYIDLAQCSHGADPACIRTLYNVDYRGTGRSSVGAICYNNDDASHADLHTFLTRYDTSIPSSTDYRDVNIDSSVNPSINNGEPILDIEMQVSLGYPNQASLIHATSTGTYDDILGVTNYLNTNDGAPHVVSASYDSAEPSTGNQYTTRICNEFAKATSRGITVLVSSGDFGVAGIGGSCGTKFAPTFPSGCPYITTVGATTLSSNGQTETAAKFNFIKNGYSAGGFSSIFSAPDWQANDTATYIQNFAPASYNGKYNKAGRGFPDIALLGTNIKTVYKGDNYLSEGTSASAPMLAGLLSQINDDRLANGKSLLGFINKRLYTDNAVRAALRDVTTGNNPGCGTNGFSASTGWDPVTGLGSINFAALRKALSN</sequence>
<dbReference type="AlphaFoldDB" id="A0A0A1T598"/>
<feature type="binding site" evidence="8">
    <location>
        <position position="560"/>
    </location>
    <ligand>
        <name>Ca(2+)</name>
        <dbReference type="ChEBI" id="CHEBI:29108"/>
    </ligand>
</feature>
<organism evidence="11 12">
    <name type="scientific">[Torrubiella] hemipterigena</name>
    <dbReference type="NCBI Taxonomy" id="1531966"/>
    <lineage>
        <taxon>Eukaryota</taxon>
        <taxon>Fungi</taxon>
        <taxon>Dikarya</taxon>
        <taxon>Ascomycota</taxon>
        <taxon>Pezizomycotina</taxon>
        <taxon>Sordariomycetes</taxon>
        <taxon>Hypocreomycetidae</taxon>
        <taxon>Hypocreales</taxon>
        <taxon>Clavicipitaceae</taxon>
        <taxon>Clavicipitaceae incertae sedis</taxon>
        <taxon>'Torrubiella' clade</taxon>
    </lineage>
</organism>
<keyword evidence="9" id="KW-0732">Signal</keyword>
<dbReference type="HOGENOM" id="CLU_013783_3_0_1"/>
<dbReference type="EMBL" id="CDHN01000004">
    <property type="protein sequence ID" value="CEJ92336.1"/>
    <property type="molecule type" value="Genomic_DNA"/>
</dbReference>
<evidence type="ECO:0000256" key="4">
    <source>
        <dbReference type="ARBA" id="ARBA00022801"/>
    </source>
</evidence>
<dbReference type="InterPro" id="IPR030400">
    <property type="entry name" value="Sedolisin_dom"/>
</dbReference>
<dbReference type="PROSITE" id="PS51695">
    <property type="entry name" value="SEDOLISIN"/>
    <property type="match status" value="1"/>
</dbReference>
<evidence type="ECO:0000259" key="10">
    <source>
        <dbReference type="PROSITE" id="PS51695"/>
    </source>
</evidence>
<dbReference type="Pfam" id="PF09286">
    <property type="entry name" value="Pro-kuma_activ"/>
    <property type="match status" value="1"/>
</dbReference>
<dbReference type="InterPro" id="IPR050819">
    <property type="entry name" value="Tripeptidyl-peptidase_I"/>
</dbReference>
<proteinExistence type="predicted"/>
<evidence type="ECO:0000256" key="1">
    <source>
        <dbReference type="ARBA" id="ARBA00004239"/>
    </source>
</evidence>
<feature type="active site" description="Charge relay system" evidence="8">
    <location>
        <position position="295"/>
    </location>
</feature>
<evidence type="ECO:0000256" key="5">
    <source>
        <dbReference type="ARBA" id="ARBA00022825"/>
    </source>
</evidence>
<reference evidence="11 12" key="1">
    <citation type="journal article" date="2015" name="Genome Announc.">
        <title>Draft Genome Sequence and Gene Annotation of the Entomopathogenic Fungus Verticillium hemipterigenum.</title>
        <authorList>
            <person name="Horn F."/>
            <person name="Habel A."/>
            <person name="Scharf D.H."/>
            <person name="Dworschak J."/>
            <person name="Brakhage A.A."/>
            <person name="Guthke R."/>
            <person name="Hertweck C."/>
            <person name="Linde J."/>
        </authorList>
    </citation>
    <scope>NUCLEOTIDE SEQUENCE [LARGE SCALE GENOMIC DNA]</scope>
</reference>
<keyword evidence="2 8" id="KW-0645">Protease</keyword>
<dbReference type="InterPro" id="IPR036852">
    <property type="entry name" value="Peptidase_S8/S53_dom_sf"/>
</dbReference>
<dbReference type="GO" id="GO:0004252">
    <property type="term" value="F:serine-type endopeptidase activity"/>
    <property type="evidence" value="ECO:0007669"/>
    <property type="project" value="UniProtKB-UniRule"/>
</dbReference>
<keyword evidence="3 8" id="KW-0479">Metal-binding</keyword>
<dbReference type="Proteomes" id="UP000039046">
    <property type="component" value="Unassembled WGS sequence"/>
</dbReference>
<comment type="subcellular location">
    <subcellularLocation>
        <location evidence="1">Secreted</location>
        <location evidence="1">Extracellular space</location>
    </subcellularLocation>
</comment>
<feature type="binding site" evidence="8">
    <location>
        <position position="541"/>
    </location>
    <ligand>
        <name>Ca(2+)</name>
        <dbReference type="ChEBI" id="CHEBI:29108"/>
    </ligand>
</feature>
<name>A0A0A1T598_9HYPO</name>
<evidence type="ECO:0000256" key="9">
    <source>
        <dbReference type="SAM" id="SignalP"/>
    </source>
</evidence>
<feature type="chain" id="PRO_5001978894" description="Peptidase S53 domain-containing protein" evidence="9">
    <location>
        <begin position="21"/>
        <end position="581"/>
    </location>
</feature>
<dbReference type="GO" id="GO:0005576">
    <property type="term" value="C:extracellular region"/>
    <property type="evidence" value="ECO:0007669"/>
    <property type="project" value="UniProtKB-SubCell"/>
</dbReference>
<dbReference type="InterPro" id="IPR015366">
    <property type="entry name" value="S53_propep"/>
</dbReference>
<keyword evidence="7" id="KW-0865">Zymogen</keyword>
<feature type="active site" description="Charge relay system" evidence="8">
    <location>
        <position position="291"/>
    </location>
</feature>
<feature type="signal peptide" evidence="9">
    <location>
        <begin position="1"/>
        <end position="20"/>
    </location>
</feature>
<evidence type="ECO:0000256" key="2">
    <source>
        <dbReference type="ARBA" id="ARBA00022670"/>
    </source>
</evidence>
<keyword evidence="6 8" id="KW-0106">Calcium</keyword>
<dbReference type="OrthoDB" id="409122at2759"/>
<feature type="domain" description="Peptidase S53" evidence="10">
    <location>
        <begin position="220"/>
        <end position="581"/>
    </location>
</feature>
<dbReference type="CDD" id="cd04056">
    <property type="entry name" value="Peptidases_S53"/>
    <property type="match status" value="1"/>
</dbReference>
<dbReference type="PANTHER" id="PTHR14218">
    <property type="entry name" value="PROTEASE S8 TRIPEPTIDYL PEPTIDASE I CLN2"/>
    <property type="match status" value="1"/>
</dbReference>
<dbReference type="SUPFAM" id="SSF54897">
    <property type="entry name" value="Protease propeptides/inhibitors"/>
    <property type="match status" value="1"/>
</dbReference>
<accession>A0A0A1T598</accession>
<gene>
    <name evidence="11" type="ORF">VHEMI07996</name>
</gene>
<evidence type="ECO:0000256" key="3">
    <source>
        <dbReference type="ARBA" id="ARBA00022723"/>
    </source>
</evidence>
<protein>
    <recommendedName>
        <fullName evidence="10">Peptidase S53 domain-containing protein</fullName>
    </recommendedName>
</protein>
<dbReference type="GO" id="GO:0008240">
    <property type="term" value="F:tripeptidyl-peptidase activity"/>
    <property type="evidence" value="ECO:0007669"/>
    <property type="project" value="TreeGrafter"/>
</dbReference>
<keyword evidence="4 8" id="KW-0378">Hydrolase</keyword>
<evidence type="ECO:0000256" key="7">
    <source>
        <dbReference type="ARBA" id="ARBA00023145"/>
    </source>
</evidence>